<feature type="region of interest" description="Disordered" evidence="1">
    <location>
        <begin position="186"/>
        <end position="209"/>
    </location>
</feature>
<evidence type="ECO:0000256" key="1">
    <source>
        <dbReference type="SAM" id="MobiDB-lite"/>
    </source>
</evidence>
<organism evidence="3">
    <name type="scientific">Laccaria bicolor (strain S238N-H82 / ATCC MYA-4686)</name>
    <name type="common">Bicoloured deceiver</name>
    <name type="synonym">Laccaria laccata var. bicolor</name>
    <dbReference type="NCBI Taxonomy" id="486041"/>
    <lineage>
        <taxon>Eukaryota</taxon>
        <taxon>Fungi</taxon>
        <taxon>Dikarya</taxon>
        <taxon>Basidiomycota</taxon>
        <taxon>Agaricomycotina</taxon>
        <taxon>Agaricomycetes</taxon>
        <taxon>Agaricomycetidae</taxon>
        <taxon>Agaricales</taxon>
        <taxon>Agaricineae</taxon>
        <taxon>Hydnangiaceae</taxon>
        <taxon>Laccaria</taxon>
    </lineage>
</organism>
<feature type="compositionally biased region" description="Low complexity" evidence="1">
    <location>
        <begin position="187"/>
        <end position="197"/>
    </location>
</feature>
<evidence type="ECO:0000313" key="2">
    <source>
        <dbReference type="EMBL" id="EDR02803.1"/>
    </source>
</evidence>
<dbReference type="HOGENOM" id="CLU_681631_0_0_1"/>
<accession>B0DRK9</accession>
<sequence length="404" mass="43758">MRGAGKSDGLYQYSLFDIGPYTRLQCYSLHYVEFIFSSIAYQWKLSRLVHCGPSVLGIIDQFAGFGKLLFNIGKQTPKSIFRSRAKPPSSTSMTKHITQQCSTPPPSAPTTPPHTAPARAKSCAHGQVVGHGVLMGVAGTGISKDGRGPGNGICHLEGLEVSVVKYIPRSVLDTPVEGRLMGSDMLTNSPTNNSPPNVLRSPSRPGTTLRKNMRAWEGQSLGHGSTQADPDLGWGQGFWRCICAIAALPRSRSHSWSPRIMGFENDDDNDHMRSHSPCVTDNSNFEFDDPPSFPPPLSPLIGYLMQGDSLSITGHSSSAFSNLSLSAFPMPPTPSSVVALPPFSFVDHIPPSLSRTSSRGRELACGQEEVGERREDMESSGERENGSGENRELDGLQDIYINAK</sequence>
<dbReference type="EMBL" id="DS547128">
    <property type="protein sequence ID" value="EDR02803.1"/>
    <property type="molecule type" value="Genomic_DNA"/>
</dbReference>
<dbReference type="GeneID" id="6082246"/>
<feature type="compositionally biased region" description="Pro residues" evidence="1">
    <location>
        <begin position="103"/>
        <end position="115"/>
    </location>
</feature>
<dbReference type="RefSeq" id="XP_001886513.1">
    <property type="nucleotide sequence ID" value="XM_001886478.1"/>
</dbReference>
<feature type="compositionally biased region" description="Basic and acidic residues" evidence="1">
    <location>
        <begin position="370"/>
        <end position="394"/>
    </location>
</feature>
<feature type="compositionally biased region" description="Polar residues" evidence="1">
    <location>
        <begin position="88"/>
        <end position="102"/>
    </location>
</feature>
<dbReference type="KEGG" id="lbc:LACBIDRAFT_332102"/>
<dbReference type="Proteomes" id="UP000001194">
    <property type="component" value="Unassembled WGS sequence"/>
</dbReference>
<evidence type="ECO:0000313" key="3">
    <source>
        <dbReference type="Proteomes" id="UP000001194"/>
    </source>
</evidence>
<protein>
    <submittedName>
        <fullName evidence="2">Predicted protein</fullName>
    </submittedName>
</protein>
<keyword evidence="3" id="KW-1185">Reference proteome</keyword>
<proteinExistence type="predicted"/>
<feature type="region of interest" description="Disordered" evidence="1">
    <location>
        <begin position="353"/>
        <end position="404"/>
    </location>
</feature>
<gene>
    <name evidence="2" type="ORF">LACBIDRAFT_332102</name>
</gene>
<feature type="region of interest" description="Disordered" evidence="1">
    <location>
        <begin position="80"/>
        <end position="118"/>
    </location>
</feature>
<name>B0DRK9_LACBS</name>
<dbReference type="AlphaFoldDB" id="B0DRK9"/>
<reference evidence="2 3" key="1">
    <citation type="journal article" date="2008" name="Nature">
        <title>The genome of Laccaria bicolor provides insights into mycorrhizal symbiosis.</title>
        <authorList>
            <person name="Martin F."/>
            <person name="Aerts A."/>
            <person name="Ahren D."/>
            <person name="Brun A."/>
            <person name="Danchin E.G.J."/>
            <person name="Duchaussoy F."/>
            <person name="Gibon J."/>
            <person name="Kohler A."/>
            <person name="Lindquist E."/>
            <person name="Pereda V."/>
            <person name="Salamov A."/>
            <person name="Shapiro H.J."/>
            <person name="Wuyts J."/>
            <person name="Blaudez D."/>
            <person name="Buee M."/>
            <person name="Brokstein P."/>
            <person name="Canbaeck B."/>
            <person name="Cohen D."/>
            <person name="Courty P.E."/>
            <person name="Coutinho P.M."/>
            <person name="Delaruelle C."/>
            <person name="Detter J.C."/>
            <person name="Deveau A."/>
            <person name="DiFazio S."/>
            <person name="Duplessis S."/>
            <person name="Fraissinet-Tachet L."/>
            <person name="Lucic E."/>
            <person name="Frey-Klett P."/>
            <person name="Fourrey C."/>
            <person name="Feussner I."/>
            <person name="Gay G."/>
            <person name="Grimwood J."/>
            <person name="Hoegger P.J."/>
            <person name="Jain P."/>
            <person name="Kilaru S."/>
            <person name="Labbe J."/>
            <person name="Lin Y.C."/>
            <person name="Legue V."/>
            <person name="Le Tacon F."/>
            <person name="Marmeisse R."/>
            <person name="Melayah D."/>
            <person name="Montanini B."/>
            <person name="Muratet M."/>
            <person name="Nehls U."/>
            <person name="Niculita-Hirzel H."/>
            <person name="Oudot-Le Secq M.P."/>
            <person name="Peter M."/>
            <person name="Quesneville H."/>
            <person name="Rajashekar B."/>
            <person name="Reich M."/>
            <person name="Rouhier N."/>
            <person name="Schmutz J."/>
            <person name="Yin T."/>
            <person name="Chalot M."/>
            <person name="Henrissat B."/>
            <person name="Kuees U."/>
            <person name="Lucas S."/>
            <person name="Van de Peer Y."/>
            <person name="Podila G.K."/>
            <person name="Polle A."/>
            <person name="Pukkila P.J."/>
            <person name="Richardson P.M."/>
            <person name="Rouze P."/>
            <person name="Sanders I.R."/>
            <person name="Stajich J.E."/>
            <person name="Tunlid A."/>
            <person name="Tuskan G."/>
            <person name="Grigoriev I.V."/>
        </authorList>
    </citation>
    <scope>NUCLEOTIDE SEQUENCE [LARGE SCALE GENOMIC DNA]</scope>
    <source>
        <strain evidence="3">S238N-H82 / ATCC MYA-4686</strain>
    </source>
</reference>
<dbReference type="InParanoid" id="B0DRK9"/>